<organism evidence="2 3">
    <name type="scientific">Nostocoides veronense</name>
    <dbReference type="NCBI Taxonomy" id="330836"/>
    <lineage>
        <taxon>Bacteria</taxon>
        <taxon>Bacillati</taxon>
        <taxon>Actinomycetota</taxon>
        <taxon>Actinomycetes</taxon>
        <taxon>Micrococcales</taxon>
        <taxon>Intrasporangiaceae</taxon>
        <taxon>Nostocoides</taxon>
    </lineage>
</organism>
<evidence type="ECO:0000313" key="3">
    <source>
        <dbReference type="Proteomes" id="UP001499938"/>
    </source>
</evidence>
<accession>A0ABN2M5G8</accession>
<gene>
    <name evidence="2" type="ORF">GCM10009811_36210</name>
</gene>
<proteinExistence type="predicted"/>
<evidence type="ECO:0000256" key="1">
    <source>
        <dbReference type="SAM" id="SignalP"/>
    </source>
</evidence>
<sequence>MARVVAFLLTAIVSWLGLLHPAQAAAVAVDSTVTTYPYDHHHVMTASSSAVPERGPPGVAYDFTALRQAVDIASRGPSARPQLATTLTNTTYDHTGQLARGIGGAGTTRTANAGRVVELRVAPGVRVAAKSGDGLIDASKVRFTQDSAGSTFSDGRSVLDLADDMARTGKAPEGLPQIRLFEQDGKLYSLDNRRLFAGQYAGVKLPYRMATPAEIAARNQTQVFDGTSIMIRFPGGRGNWAWWQQ</sequence>
<reference evidence="2 3" key="1">
    <citation type="journal article" date="2019" name="Int. J. Syst. Evol. Microbiol.">
        <title>The Global Catalogue of Microorganisms (GCM) 10K type strain sequencing project: providing services to taxonomists for standard genome sequencing and annotation.</title>
        <authorList>
            <consortium name="The Broad Institute Genomics Platform"/>
            <consortium name="The Broad Institute Genome Sequencing Center for Infectious Disease"/>
            <person name="Wu L."/>
            <person name="Ma J."/>
        </authorList>
    </citation>
    <scope>NUCLEOTIDE SEQUENCE [LARGE SCALE GENOMIC DNA]</scope>
    <source>
        <strain evidence="2 3">JCM 15592</strain>
    </source>
</reference>
<feature type="chain" id="PRO_5045906621" evidence="1">
    <location>
        <begin position="25"/>
        <end position="245"/>
    </location>
</feature>
<dbReference type="EMBL" id="BAAAPO010000064">
    <property type="protein sequence ID" value="GAA1809885.1"/>
    <property type="molecule type" value="Genomic_DNA"/>
</dbReference>
<evidence type="ECO:0000313" key="2">
    <source>
        <dbReference type="EMBL" id="GAA1809885.1"/>
    </source>
</evidence>
<feature type="signal peptide" evidence="1">
    <location>
        <begin position="1"/>
        <end position="24"/>
    </location>
</feature>
<name>A0ABN2M5G8_9MICO</name>
<protein>
    <submittedName>
        <fullName evidence="2">Uncharacterized protein</fullName>
    </submittedName>
</protein>
<dbReference type="Proteomes" id="UP001499938">
    <property type="component" value="Unassembled WGS sequence"/>
</dbReference>
<keyword evidence="3" id="KW-1185">Reference proteome</keyword>
<keyword evidence="1" id="KW-0732">Signal</keyword>
<comment type="caution">
    <text evidence="2">The sequence shown here is derived from an EMBL/GenBank/DDBJ whole genome shotgun (WGS) entry which is preliminary data.</text>
</comment>